<gene>
    <name evidence="3" type="primary">LOC131805797</name>
</gene>
<dbReference type="SMART" id="SM00697">
    <property type="entry name" value="DM8"/>
    <property type="match status" value="1"/>
</dbReference>
<feature type="chain" id="PRO_5047315796" evidence="1">
    <location>
        <begin position="20"/>
        <end position="177"/>
    </location>
</feature>
<dbReference type="RefSeq" id="XP_058985413.1">
    <property type="nucleotide sequence ID" value="XM_059129430.1"/>
</dbReference>
<name>A0ABM3VHZ7_MUSDO</name>
<organism evidence="2 3">
    <name type="scientific">Musca domestica</name>
    <name type="common">House fly</name>
    <dbReference type="NCBI Taxonomy" id="7370"/>
    <lineage>
        <taxon>Eukaryota</taxon>
        <taxon>Metazoa</taxon>
        <taxon>Ecdysozoa</taxon>
        <taxon>Arthropoda</taxon>
        <taxon>Hexapoda</taxon>
        <taxon>Insecta</taxon>
        <taxon>Pterygota</taxon>
        <taxon>Neoptera</taxon>
        <taxon>Endopterygota</taxon>
        <taxon>Diptera</taxon>
        <taxon>Brachycera</taxon>
        <taxon>Muscomorpha</taxon>
        <taxon>Muscoidea</taxon>
        <taxon>Muscidae</taxon>
        <taxon>Musca</taxon>
    </lineage>
</organism>
<feature type="signal peptide" evidence="1">
    <location>
        <begin position="1"/>
        <end position="19"/>
    </location>
</feature>
<keyword evidence="2" id="KW-1185">Reference proteome</keyword>
<evidence type="ECO:0000313" key="2">
    <source>
        <dbReference type="Proteomes" id="UP001652621"/>
    </source>
</evidence>
<dbReference type="GeneID" id="131805797"/>
<proteinExistence type="predicted"/>
<evidence type="ECO:0000256" key="1">
    <source>
        <dbReference type="SAM" id="SignalP"/>
    </source>
</evidence>
<sequence>MKKYHFYLLYLVAIPGILGSKQLSLRVVSTECETTDDSLVKFDRCSVDKNAKNQMAWNVDLQLLQVVRTVEIEAKLLRKVNKKFQPFLYEDTVDLCDFLKRQQKRHIFWGRVYKMALKYSNLNHSCPFDHSIVIRDFLFDDDVFKALPFPRGHYLIDLHFMLNSEPKLRIKFQVARQ</sequence>
<reference evidence="3" key="1">
    <citation type="submission" date="2025-08" db="UniProtKB">
        <authorList>
            <consortium name="RefSeq"/>
        </authorList>
    </citation>
    <scope>IDENTIFICATION</scope>
    <source>
        <strain evidence="3">Aabys</strain>
        <tissue evidence="3">Whole body</tissue>
    </source>
</reference>
<keyword evidence="1" id="KW-0732">Signal</keyword>
<dbReference type="Proteomes" id="UP001652621">
    <property type="component" value="Unplaced"/>
</dbReference>
<dbReference type="PANTHER" id="PTHR20898">
    <property type="entry name" value="DAEDALUS ON 3-RELATED-RELATED"/>
    <property type="match status" value="1"/>
</dbReference>
<dbReference type="Pfam" id="PF06477">
    <property type="entry name" value="DUF1091"/>
    <property type="match status" value="1"/>
</dbReference>
<evidence type="ECO:0000313" key="3">
    <source>
        <dbReference type="RefSeq" id="XP_058985413.1"/>
    </source>
</evidence>
<dbReference type="PANTHER" id="PTHR20898:SF0">
    <property type="entry name" value="DAEDALUS ON 3-RELATED"/>
    <property type="match status" value="1"/>
</dbReference>
<protein>
    <submittedName>
        <fullName evidence="3">Uncharacterized protein LOC131805797</fullName>
    </submittedName>
</protein>
<accession>A0ABM3VHZ7</accession>
<dbReference type="InterPro" id="IPR010512">
    <property type="entry name" value="DUF1091"/>
</dbReference>